<dbReference type="InterPro" id="IPR032632">
    <property type="entry name" value="Peptidase_M16_M"/>
</dbReference>
<dbReference type="InterPro" id="IPR001431">
    <property type="entry name" value="Pept_M16_Zn_BS"/>
</dbReference>
<dbReference type="PANTHER" id="PTHR43690">
    <property type="entry name" value="NARDILYSIN"/>
    <property type="match status" value="1"/>
</dbReference>
<reference evidence="12" key="2">
    <citation type="submission" date="2023-11" db="UniProtKB">
        <authorList>
            <consortium name="WormBaseParasite"/>
        </authorList>
    </citation>
    <scope>IDENTIFICATION</scope>
</reference>
<dbReference type="SUPFAM" id="SSF63411">
    <property type="entry name" value="LuxS/MPP-like metallohydrolase"/>
    <property type="match status" value="5"/>
</dbReference>
<keyword evidence="3" id="KW-0479">Metal-binding</keyword>
<dbReference type="InterPro" id="IPR007863">
    <property type="entry name" value="Peptidase_M16_C"/>
</dbReference>
<keyword evidence="5" id="KW-0862">Zinc</keyword>
<dbReference type="Pfam" id="PF05193">
    <property type="entry name" value="Peptidase_M16_C"/>
    <property type="match status" value="2"/>
</dbReference>
<evidence type="ECO:0008006" key="13">
    <source>
        <dbReference type="Google" id="ProtNLM"/>
    </source>
</evidence>
<evidence type="ECO:0000259" key="10">
    <source>
        <dbReference type="Pfam" id="PF16187"/>
    </source>
</evidence>
<dbReference type="Pfam" id="PF16187">
    <property type="entry name" value="Peptidase_M16_M"/>
    <property type="match status" value="1"/>
</dbReference>
<organism evidence="11 12">
    <name type="scientific">Trichobilharzia regenti</name>
    <name type="common">Nasal bird schistosome</name>
    <dbReference type="NCBI Taxonomy" id="157069"/>
    <lineage>
        <taxon>Eukaryota</taxon>
        <taxon>Metazoa</taxon>
        <taxon>Spiralia</taxon>
        <taxon>Lophotrochozoa</taxon>
        <taxon>Platyhelminthes</taxon>
        <taxon>Trematoda</taxon>
        <taxon>Digenea</taxon>
        <taxon>Strigeidida</taxon>
        <taxon>Schistosomatoidea</taxon>
        <taxon>Schistosomatidae</taxon>
        <taxon>Trichobilharzia</taxon>
    </lineage>
</organism>
<reference evidence="11" key="1">
    <citation type="submission" date="2022-06" db="EMBL/GenBank/DDBJ databases">
        <authorList>
            <person name="Berger JAMES D."/>
            <person name="Berger JAMES D."/>
        </authorList>
    </citation>
    <scope>NUCLEOTIDE SEQUENCE [LARGE SCALE GENOMIC DNA]</scope>
</reference>
<sequence length="1274" mass="144586">MTFDVAFDLEKSRVDYREYRYIQLDNGLRAILVCNLKPGEEVPEDTLSCSDLESDDSESVDDEVVADENEDSVCDQEAKSAAALCIRVGSFSDPPEAQGLSHFLEHMVFMGSEKYPTENDFDSYLSQRGGSNNAWTGSELTLFHFDVKRKHFASCLDKFANFFISPLLSKDSSDREINAVHSEFELATAKDSSRLYHLIGHLSCKDSPYRLFGYGNRKSLHDIPNQNGTDIYTLLSKHRKTAYSADRMTLAVQSKHTLDDLETLVREIFSDIPVSGVPAPNFLSAKSFDVDSFAGLYKVCPLSAKEKLRIIWILPSQLANYESTPMDVLSSLIGHEGRGSILALLKEENLAVHLGAGISCTSDFDNSSLCAIYLVSIELTDYGRDHIFRVCSILFDYIKILLHSATSSLSSSSSGSNANSSDVNNLPEMHTFATYLPEYQLTREASFLYTEPSDAENTVVTLANKLHLVKPEHVYSGYQLLKKPNMQLYIDLLKLMTPERAAIFFLSSSFAASVGDESKLDHEPWFNVAYRKETIPDNIMNDWKTSKPSRKLHLPYKNNFITTDFSLLDPANDMKQPKDLNLEPGGESRLKYGHLWFQQSTRFKCPKANVAVHLWSGLVTKTKENVALHALMVFGFNQSLSTITYEASEAGLEQDVRFRDTGLCIYVSGFNEKLFSFYSTVLDHIMDQTNDLSKEYFESYRDAALKLYYNQALKPDALNTHLQVYLLRREAFLLTDLLNTLKDLSVADLAAYKQQFFSNLHITVYAYGNIRKEDAINFFDYTVKKINPVPIPKRKLTDPSILDPGTYHLRLMNCNPSDVNMCLARVHLLGESDIKSQCYNKLLAFILSEPAFDYLRTKESLGYTIYLRYWLSMPGSTGHSGISVIACSPANKFSVNFVAGRLTAFWRRIAPRIIAAMPPENFKTSVESLISIHQLEDPNMVTEFDRNWDEIMQTTANFNYREECNGTDIYTLLSKHRKTAYSADRMTLAVQSKHTLDDLETLVREIFSDIPFILSEPAFDYLRTKESLGYTIYLQYWLSMPGSTSHSGISLIACSPASKFSVNFVAGRLTAFWRRIAPRIIAAMPPENFKTSVESLISIYQLEDPNMVTEFDRNWDEIMQTTANFNYREECVKILSTITQESLLSFFLTEYLDTKKQRSLFIQIDSTATPDMNANTNVSSNSYLLNFDVIQTDDKSIKEEYTSYSSVDVTSALTTCGYDDKLVNQFFDNHKSNHDNNNNNPLDKSLLDKDEPIVYINNLFKFRSNLQFKTGRIA</sequence>
<dbReference type="Pfam" id="PF00675">
    <property type="entry name" value="Peptidase_M16"/>
    <property type="match status" value="1"/>
</dbReference>
<feature type="domain" description="Peptidase M16 N-terminal" evidence="8">
    <location>
        <begin position="76"/>
        <end position="191"/>
    </location>
</feature>
<dbReference type="Gene3D" id="3.30.830.10">
    <property type="entry name" value="Metalloenzyme, LuxS/M16 peptidase-like"/>
    <property type="match status" value="5"/>
</dbReference>
<evidence type="ECO:0000256" key="6">
    <source>
        <dbReference type="ARBA" id="ARBA00023049"/>
    </source>
</evidence>
<dbReference type="GO" id="GO:0004222">
    <property type="term" value="F:metalloendopeptidase activity"/>
    <property type="evidence" value="ECO:0007669"/>
    <property type="project" value="InterPro"/>
</dbReference>
<keyword evidence="4" id="KW-0378">Hydrolase</keyword>
<evidence type="ECO:0000313" key="12">
    <source>
        <dbReference type="WBParaSite" id="TREG1_115520.1"/>
    </source>
</evidence>
<evidence type="ECO:0000256" key="3">
    <source>
        <dbReference type="ARBA" id="ARBA00022723"/>
    </source>
</evidence>
<feature type="domain" description="Peptidase M16 C-terminal" evidence="9">
    <location>
        <begin position="235"/>
        <end position="375"/>
    </location>
</feature>
<name>A0AA85IZE5_TRIRE</name>
<dbReference type="InterPro" id="IPR011249">
    <property type="entry name" value="Metalloenz_LuxS/M16"/>
</dbReference>
<evidence type="ECO:0000256" key="4">
    <source>
        <dbReference type="ARBA" id="ARBA00022801"/>
    </source>
</evidence>
<evidence type="ECO:0000259" key="8">
    <source>
        <dbReference type="Pfam" id="PF00675"/>
    </source>
</evidence>
<dbReference type="WBParaSite" id="TREG1_115520.1">
    <property type="protein sequence ID" value="TREG1_115520.1"/>
    <property type="gene ID" value="TREG1_115520"/>
</dbReference>
<evidence type="ECO:0000256" key="2">
    <source>
        <dbReference type="ARBA" id="ARBA00022670"/>
    </source>
</evidence>
<feature type="domain" description="Peptidase M16 C-terminal" evidence="9">
    <location>
        <begin position="744"/>
        <end position="868"/>
    </location>
</feature>
<evidence type="ECO:0000259" key="9">
    <source>
        <dbReference type="Pfam" id="PF05193"/>
    </source>
</evidence>
<feature type="domain" description="Peptidase M16 middle/third" evidence="10">
    <location>
        <begin position="447"/>
        <end position="739"/>
    </location>
</feature>
<keyword evidence="2" id="KW-0645">Protease</keyword>
<evidence type="ECO:0000313" key="11">
    <source>
        <dbReference type="Proteomes" id="UP000050795"/>
    </source>
</evidence>
<dbReference type="PANTHER" id="PTHR43690:SF18">
    <property type="entry name" value="INSULIN-DEGRADING ENZYME-RELATED"/>
    <property type="match status" value="1"/>
</dbReference>
<dbReference type="GO" id="GO:0046872">
    <property type="term" value="F:metal ion binding"/>
    <property type="evidence" value="ECO:0007669"/>
    <property type="project" value="UniProtKB-KW"/>
</dbReference>
<dbReference type="PROSITE" id="PS00143">
    <property type="entry name" value="INSULINASE"/>
    <property type="match status" value="1"/>
</dbReference>
<keyword evidence="11" id="KW-1185">Reference proteome</keyword>
<evidence type="ECO:0000256" key="7">
    <source>
        <dbReference type="SAM" id="MobiDB-lite"/>
    </source>
</evidence>
<dbReference type="InterPro" id="IPR011765">
    <property type="entry name" value="Pept_M16_N"/>
</dbReference>
<feature type="region of interest" description="Disordered" evidence="7">
    <location>
        <begin position="42"/>
        <end position="61"/>
    </location>
</feature>
<dbReference type="InterPro" id="IPR050626">
    <property type="entry name" value="Peptidase_M16"/>
</dbReference>
<dbReference type="Proteomes" id="UP000050795">
    <property type="component" value="Unassembled WGS sequence"/>
</dbReference>
<dbReference type="AlphaFoldDB" id="A0AA85IZE5"/>
<feature type="compositionally biased region" description="Acidic residues" evidence="7">
    <location>
        <begin position="52"/>
        <end position="61"/>
    </location>
</feature>
<protein>
    <recommendedName>
        <fullName evidence="13">Nardilysin</fullName>
    </recommendedName>
</protein>
<comment type="similarity">
    <text evidence="1">Belongs to the peptidase M16 family.</text>
</comment>
<evidence type="ECO:0000256" key="1">
    <source>
        <dbReference type="ARBA" id="ARBA00007261"/>
    </source>
</evidence>
<accession>A0AA85IZE5</accession>
<keyword evidence="6" id="KW-0482">Metalloprotease</keyword>
<evidence type="ECO:0000256" key="5">
    <source>
        <dbReference type="ARBA" id="ARBA00022833"/>
    </source>
</evidence>
<proteinExistence type="inferred from homology"/>
<dbReference type="GO" id="GO:0006508">
    <property type="term" value="P:proteolysis"/>
    <property type="evidence" value="ECO:0007669"/>
    <property type="project" value="UniProtKB-KW"/>
</dbReference>